<evidence type="ECO:0000259" key="3">
    <source>
        <dbReference type="PROSITE" id="PS50003"/>
    </source>
</evidence>
<protein>
    <recommendedName>
        <fullName evidence="1">Pleckstrin homology domain-containing family J member 1</fullName>
    </recommendedName>
</protein>
<feature type="compositionally biased region" description="Pro residues" evidence="2">
    <location>
        <begin position="181"/>
        <end position="191"/>
    </location>
</feature>
<dbReference type="GO" id="GO:0005769">
    <property type="term" value="C:early endosome"/>
    <property type="evidence" value="ECO:0007669"/>
    <property type="project" value="TreeGrafter"/>
</dbReference>
<dbReference type="GO" id="GO:0005802">
    <property type="term" value="C:trans-Golgi network"/>
    <property type="evidence" value="ECO:0007669"/>
    <property type="project" value="TreeGrafter"/>
</dbReference>
<dbReference type="Pfam" id="PF00169">
    <property type="entry name" value="PH"/>
    <property type="match status" value="1"/>
</dbReference>
<dbReference type="KEGG" id="aplc:110987201"/>
<dbReference type="InterPro" id="IPR011993">
    <property type="entry name" value="PH-like_dom_sf"/>
</dbReference>
<dbReference type="GO" id="GO:0007032">
    <property type="term" value="P:endosome organization"/>
    <property type="evidence" value="ECO:0007669"/>
    <property type="project" value="TreeGrafter"/>
</dbReference>
<feature type="domain" description="PH" evidence="3">
    <location>
        <begin position="28"/>
        <end position="129"/>
    </location>
</feature>
<evidence type="ECO:0000256" key="2">
    <source>
        <dbReference type="SAM" id="MobiDB-lite"/>
    </source>
</evidence>
<keyword evidence="4" id="KW-1185">Reference proteome</keyword>
<dbReference type="GO" id="GO:0001881">
    <property type="term" value="P:receptor recycling"/>
    <property type="evidence" value="ECO:0007669"/>
    <property type="project" value="TreeGrafter"/>
</dbReference>
<dbReference type="PANTHER" id="PTHR22902">
    <property type="entry name" value="SESQUIPEDALIAN"/>
    <property type="match status" value="1"/>
</dbReference>
<dbReference type="GO" id="GO:0042147">
    <property type="term" value="P:retrograde transport, endosome to Golgi"/>
    <property type="evidence" value="ECO:0007669"/>
    <property type="project" value="TreeGrafter"/>
</dbReference>
<dbReference type="InterPro" id="IPR001849">
    <property type="entry name" value="PH_domain"/>
</dbReference>
<dbReference type="Gene3D" id="2.30.29.30">
    <property type="entry name" value="Pleckstrin-homology domain (PH domain)/Phosphotyrosine-binding domain (PTB)"/>
    <property type="match status" value="1"/>
</dbReference>
<gene>
    <name evidence="5" type="primary">LOC110987201</name>
</gene>
<dbReference type="AlphaFoldDB" id="A0A8B7ZPS2"/>
<dbReference type="OMA" id="QGNFLFY"/>
<dbReference type="PROSITE" id="PS50003">
    <property type="entry name" value="PH_DOMAIN"/>
    <property type="match status" value="1"/>
</dbReference>
<dbReference type="SUPFAM" id="SSF50729">
    <property type="entry name" value="PH domain-like"/>
    <property type="match status" value="1"/>
</dbReference>
<accession>A0A8B7ZPS2</accession>
<dbReference type="GO" id="GO:0005829">
    <property type="term" value="C:cytosol"/>
    <property type="evidence" value="ECO:0007669"/>
    <property type="project" value="GOC"/>
</dbReference>
<proteinExistence type="predicted"/>
<feature type="compositionally biased region" description="Low complexity" evidence="2">
    <location>
        <begin position="150"/>
        <end position="180"/>
    </location>
</feature>
<dbReference type="SMART" id="SM00233">
    <property type="entry name" value="PH"/>
    <property type="match status" value="1"/>
</dbReference>
<feature type="region of interest" description="Disordered" evidence="2">
    <location>
        <begin position="149"/>
        <end position="229"/>
    </location>
</feature>
<dbReference type="Proteomes" id="UP000694845">
    <property type="component" value="Unplaced"/>
</dbReference>
<evidence type="ECO:0000313" key="4">
    <source>
        <dbReference type="Proteomes" id="UP000694845"/>
    </source>
</evidence>
<name>A0A8B7ZPS2_ACAPL</name>
<dbReference type="GeneID" id="110987201"/>
<organism evidence="4 5">
    <name type="scientific">Acanthaster planci</name>
    <name type="common">Crown-of-thorns starfish</name>
    <dbReference type="NCBI Taxonomy" id="133434"/>
    <lineage>
        <taxon>Eukaryota</taxon>
        <taxon>Metazoa</taxon>
        <taxon>Echinodermata</taxon>
        <taxon>Eleutherozoa</taxon>
        <taxon>Asterozoa</taxon>
        <taxon>Asteroidea</taxon>
        <taxon>Valvatacea</taxon>
        <taxon>Valvatida</taxon>
        <taxon>Acanthasteridae</taxon>
        <taxon>Acanthaster</taxon>
    </lineage>
</organism>
<dbReference type="RefSeq" id="XP_022105416.1">
    <property type="nucleotide sequence ID" value="XM_022249724.1"/>
</dbReference>
<reference evidence="5" key="1">
    <citation type="submission" date="2025-08" db="UniProtKB">
        <authorList>
            <consortium name="RefSeq"/>
        </authorList>
    </citation>
    <scope>IDENTIFICATION</scope>
</reference>
<evidence type="ECO:0000313" key="5">
    <source>
        <dbReference type="RefSeq" id="XP_022105416.1"/>
    </source>
</evidence>
<dbReference type="PANTHER" id="PTHR22902:SF9">
    <property type="entry name" value="PLECKSTRIN HOMOLOGY DOMAIN-CONTAINING FAMILY J MEMBER 1"/>
    <property type="match status" value="1"/>
</dbReference>
<dbReference type="GO" id="GO:0055037">
    <property type="term" value="C:recycling endosome"/>
    <property type="evidence" value="ECO:0007669"/>
    <property type="project" value="TreeGrafter"/>
</dbReference>
<dbReference type="InterPro" id="IPR045188">
    <property type="entry name" value="Boi1/Boi2-like"/>
</dbReference>
<evidence type="ECO:0000256" key="1">
    <source>
        <dbReference type="ARBA" id="ARBA00041004"/>
    </source>
</evidence>
<sequence length="229" mass="26389">MRYSEQELYRMACSAATEATMQGRLLYKGIQQGKLRTVRELQGQAFREREIRLQGNFLFYYRPAEDRRTPEPLGALLLERYTVQREMDAEKGFLFSIAFQEDRERKHFFLAPTAQACDQWVLAIRNASYEQLKATWIMLRNKVKRLRDMQQSTETQQQQFLQQQQLPAPTRPPATRLTLARPPPPRPPPPQLTALQPRRNAPPPPANTTAPATTSTPQEPAEGLLIDIS</sequence>
<dbReference type="OrthoDB" id="10055808at2759"/>
<feature type="compositionally biased region" description="Low complexity" evidence="2">
    <location>
        <begin position="207"/>
        <end position="222"/>
    </location>
</feature>